<dbReference type="AlphaFoldDB" id="A0A3M7KZA2"/>
<dbReference type="PROSITE" id="PS51257">
    <property type="entry name" value="PROKAR_LIPOPROTEIN"/>
    <property type="match status" value="1"/>
</dbReference>
<evidence type="ECO:0000313" key="4">
    <source>
        <dbReference type="Proteomes" id="UP000279271"/>
    </source>
</evidence>
<keyword evidence="1" id="KW-0812">Transmembrane</keyword>
<feature type="signal peptide" evidence="2">
    <location>
        <begin position="1"/>
        <end position="21"/>
    </location>
</feature>
<keyword evidence="2" id="KW-0732">Signal</keyword>
<evidence type="ECO:0000313" key="3">
    <source>
        <dbReference type="EMBL" id="RMZ55667.1"/>
    </source>
</evidence>
<gene>
    <name evidence="3" type="ORF">APUTEX25_000250</name>
</gene>
<dbReference type="GO" id="GO:0005385">
    <property type="term" value="F:zinc ion transmembrane transporter activity"/>
    <property type="evidence" value="ECO:0007669"/>
    <property type="project" value="TreeGrafter"/>
</dbReference>
<name>A0A3M7KZA2_AUXPR</name>
<feature type="transmembrane region" description="Helical" evidence="1">
    <location>
        <begin position="125"/>
        <end position="144"/>
    </location>
</feature>
<feature type="transmembrane region" description="Helical" evidence="1">
    <location>
        <begin position="98"/>
        <end position="119"/>
    </location>
</feature>
<protein>
    <recommendedName>
        <fullName evidence="5">Zinc transporter ZIP11</fullName>
    </recommendedName>
</protein>
<dbReference type="PANTHER" id="PTHR11040:SF70">
    <property type="entry name" value="OS05G0316100 PROTEIN"/>
    <property type="match status" value="1"/>
</dbReference>
<keyword evidence="1" id="KW-1133">Transmembrane helix</keyword>
<dbReference type="GO" id="GO:0016020">
    <property type="term" value="C:membrane"/>
    <property type="evidence" value="ECO:0007669"/>
    <property type="project" value="TreeGrafter"/>
</dbReference>
<evidence type="ECO:0008006" key="5">
    <source>
        <dbReference type="Google" id="ProtNLM"/>
    </source>
</evidence>
<evidence type="ECO:0000256" key="1">
    <source>
        <dbReference type="SAM" id="Phobius"/>
    </source>
</evidence>
<keyword evidence="1" id="KW-0472">Membrane</keyword>
<proteinExistence type="predicted"/>
<dbReference type="Proteomes" id="UP000279271">
    <property type="component" value="Unassembled WGS sequence"/>
</dbReference>
<feature type="transmembrane region" description="Helical" evidence="1">
    <location>
        <begin position="66"/>
        <end position="91"/>
    </location>
</feature>
<feature type="transmembrane region" description="Helical" evidence="1">
    <location>
        <begin position="258"/>
        <end position="278"/>
    </location>
</feature>
<dbReference type="EMBL" id="QOKY01000160">
    <property type="protein sequence ID" value="RMZ55667.1"/>
    <property type="molecule type" value="Genomic_DNA"/>
</dbReference>
<accession>A0A3M7KZA2</accession>
<evidence type="ECO:0000256" key="2">
    <source>
        <dbReference type="SAM" id="SignalP"/>
    </source>
</evidence>
<comment type="caution">
    <text evidence="3">The sequence shown here is derived from an EMBL/GenBank/DDBJ whole genome shotgun (WGS) entry which is preliminary data.</text>
</comment>
<dbReference type="PANTHER" id="PTHR11040">
    <property type="entry name" value="ZINC/IRON TRANSPORTER"/>
    <property type="match status" value="1"/>
</dbReference>
<reference evidence="4" key="1">
    <citation type="journal article" date="2018" name="Algal Res.">
        <title>Characterization of plant carbon substrate utilization by Auxenochlorella protothecoides.</title>
        <authorList>
            <person name="Vogler B.W."/>
            <person name="Starkenburg S.R."/>
            <person name="Sudasinghe N."/>
            <person name="Schambach J.Y."/>
            <person name="Rollin J.A."/>
            <person name="Pattathil S."/>
            <person name="Barry A.N."/>
        </authorList>
    </citation>
    <scope>NUCLEOTIDE SEQUENCE [LARGE SCALE GENOMIC DNA]</scope>
    <source>
        <strain evidence="4">UTEX 25</strain>
    </source>
</reference>
<feature type="chain" id="PRO_5017975143" description="Zinc transporter ZIP11" evidence="2">
    <location>
        <begin position="22"/>
        <end position="291"/>
    </location>
</feature>
<organism evidence="3 4">
    <name type="scientific">Auxenochlorella protothecoides</name>
    <name type="common">Green microalga</name>
    <name type="synonym">Chlorella protothecoides</name>
    <dbReference type="NCBI Taxonomy" id="3075"/>
    <lineage>
        <taxon>Eukaryota</taxon>
        <taxon>Viridiplantae</taxon>
        <taxon>Chlorophyta</taxon>
        <taxon>core chlorophytes</taxon>
        <taxon>Trebouxiophyceae</taxon>
        <taxon>Chlorellales</taxon>
        <taxon>Chlorellaceae</taxon>
        <taxon>Auxenochlorella</taxon>
    </lineage>
</organism>
<sequence>MRFRFVCLSLLLLVACQGVQGSGDAIFKSLEGEDSSGLGNAKAGNGARVLQRVEAVNPLPPPPPKVSAATVLLMTLCMASAAGLGALPFFFVRSLSPAYAAIATASACGVMLAASFDLIHEGQPYGGGGVFVGVLCGALFIQWMQERMASCKDIKFQDLRGSAARRAAMMVGIMAAHAIGEGCGVGVSFSGRRGWTQGLLTTLAIGVHNIPEGLATATVLVSQGLRPAPALLWAVLSCMPQPLVALPSFAFVEAFRPVLPAALGFAAGCMVWMVGLLCRVSPYCLAAEPAA</sequence>